<dbReference type="SFLD" id="SFLDG01016">
    <property type="entry name" value="Prenyltransferase_Like_2"/>
    <property type="match status" value="1"/>
</dbReference>
<evidence type="ECO:0000256" key="8">
    <source>
        <dbReference type="SAM" id="MobiDB-lite"/>
    </source>
</evidence>
<dbReference type="InterPro" id="IPR032697">
    <property type="entry name" value="SQ_cyclase_N"/>
</dbReference>
<organism evidence="11 12">
    <name type="scientific">Cyphellophora europaea (strain CBS 101466)</name>
    <name type="common">Phialophora europaea</name>
    <dbReference type="NCBI Taxonomy" id="1220924"/>
    <lineage>
        <taxon>Eukaryota</taxon>
        <taxon>Fungi</taxon>
        <taxon>Dikarya</taxon>
        <taxon>Ascomycota</taxon>
        <taxon>Pezizomycotina</taxon>
        <taxon>Eurotiomycetes</taxon>
        <taxon>Chaetothyriomycetidae</taxon>
        <taxon>Chaetothyriales</taxon>
        <taxon>Cyphellophoraceae</taxon>
        <taxon>Cyphellophora</taxon>
    </lineage>
</organism>
<dbReference type="GeneID" id="19977526"/>
<keyword evidence="3" id="KW-0677">Repeat</keyword>
<accession>W2S758</accession>
<protein>
    <recommendedName>
        <fullName evidence="7">Terpene cyclase/mutase family member</fullName>
        <ecNumber evidence="7">5.4.99.-</ecNumber>
    </recommendedName>
</protein>
<dbReference type="InterPro" id="IPR008930">
    <property type="entry name" value="Terpenoid_cyclase/PrenylTrfase"/>
</dbReference>
<dbReference type="GO" id="GO:0006696">
    <property type="term" value="P:ergosterol biosynthetic process"/>
    <property type="evidence" value="ECO:0007669"/>
    <property type="project" value="TreeGrafter"/>
</dbReference>
<dbReference type="AlphaFoldDB" id="W2S758"/>
<dbReference type="CDD" id="cd02892">
    <property type="entry name" value="SQCY_1"/>
    <property type="match status" value="1"/>
</dbReference>
<dbReference type="InterPro" id="IPR018333">
    <property type="entry name" value="Squalene_cyclase"/>
</dbReference>
<evidence type="ECO:0000256" key="1">
    <source>
        <dbReference type="ARBA" id="ARBA00009755"/>
    </source>
</evidence>
<dbReference type="eggNOG" id="KOG0497">
    <property type="taxonomic scope" value="Eukaryota"/>
</dbReference>
<dbReference type="GO" id="GO:0005811">
    <property type="term" value="C:lipid droplet"/>
    <property type="evidence" value="ECO:0007669"/>
    <property type="project" value="InterPro"/>
</dbReference>
<feature type="domain" description="Squalene cyclase N-terminal" evidence="10">
    <location>
        <begin position="116"/>
        <end position="353"/>
    </location>
</feature>
<dbReference type="FunFam" id="1.50.10.20:FF:000003">
    <property type="entry name" value="Terpene cyclase/mutase family member"/>
    <property type="match status" value="1"/>
</dbReference>
<dbReference type="SUPFAM" id="SSF48239">
    <property type="entry name" value="Terpenoid cyclases/Protein prenyltransferases"/>
    <property type="match status" value="2"/>
</dbReference>
<dbReference type="InterPro" id="IPR032696">
    <property type="entry name" value="SQ_cyclase_C"/>
</dbReference>
<evidence type="ECO:0000256" key="2">
    <source>
        <dbReference type="ARBA" id="ARBA00022516"/>
    </source>
</evidence>
<dbReference type="Gene3D" id="6.20.120.20">
    <property type="match status" value="1"/>
</dbReference>
<keyword evidence="2" id="KW-0444">Lipid biosynthesis</keyword>
<keyword evidence="5" id="KW-0443">Lipid metabolism</keyword>
<keyword evidence="4" id="KW-0752">Steroid biosynthesis</keyword>
<evidence type="ECO:0000256" key="3">
    <source>
        <dbReference type="ARBA" id="ARBA00022737"/>
    </source>
</evidence>
<dbReference type="PANTHER" id="PTHR11764:SF20">
    <property type="entry name" value="LANOSTEROL SYNTHASE"/>
    <property type="match status" value="1"/>
</dbReference>
<dbReference type="Gene3D" id="1.50.10.20">
    <property type="match status" value="2"/>
</dbReference>
<dbReference type="HOGENOM" id="CLU_009074_2_1_1"/>
<evidence type="ECO:0000259" key="10">
    <source>
        <dbReference type="Pfam" id="PF13249"/>
    </source>
</evidence>
<name>W2S758_CYPE1</name>
<dbReference type="GO" id="GO:0000250">
    <property type="term" value="F:lanosterol synthase activity"/>
    <property type="evidence" value="ECO:0007669"/>
    <property type="project" value="TreeGrafter"/>
</dbReference>
<feature type="domain" description="Squalene cyclase C-terminal" evidence="9">
    <location>
        <begin position="421"/>
        <end position="751"/>
    </location>
</feature>
<evidence type="ECO:0000256" key="7">
    <source>
        <dbReference type="RuleBase" id="RU362003"/>
    </source>
</evidence>
<dbReference type="EC" id="5.4.99.-" evidence="7"/>
<dbReference type="NCBIfam" id="TIGR01787">
    <property type="entry name" value="squalene_cyclas"/>
    <property type="match status" value="1"/>
</dbReference>
<dbReference type="VEuPathDB" id="FungiDB:HMPREF1541_10187"/>
<feature type="compositionally biased region" description="Polar residues" evidence="8">
    <location>
        <begin position="17"/>
        <end position="33"/>
    </location>
</feature>
<dbReference type="FunCoup" id="W2S758">
    <property type="interactions" value="122"/>
</dbReference>
<evidence type="ECO:0000256" key="5">
    <source>
        <dbReference type="ARBA" id="ARBA00023098"/>
    </source>
</evidence>
<reference evidence="11 12" key="1">
    <citation type="submission" date="2013-03" db="EMBL/GenBank/DDBJ databases">
        <title>The Genome Sequence of Phialophora europaea CBS 101466.</title>
        <authorList>
            <consortium name="The Broad Institute Genomics Platform"/>
            <person name="Cuomo C."/>
            <person name="de Hoog S."/>
            <person name="Gorbushina A."/>
            <person name="Walker B."/>
            <person name="Young S.K."/>
            <person name="Zeng Q."/>
            <person name="Gargeya S."/>
            <person name="Fitzgerald M."/>
            <person name="Haas B."/>
            <person name="Abouelleil A."/>
            <person name="Allen A.W."/>
            <person name="Alvarado L."/>
            <person name="Arachchi H.M."/>
            <person name="Berlin A.M."/>
            <person name="Chapman S.B."/>
            <person name="Gainer-Dewar J."/>
            <person name="Goldberg J."/>
            <person name="Griggs A."/>
            <person name="Gujja S."/>
            <person name="Hansen M."/>
            <person name="Howarth C."/>
            <person name="Imamovic A."/>
            <person name="Ireland A."/>
            <person name="Larimer J."/>
            <person name="McCowan C."/>
            <person name="Murphy C."/>
            <person name="Pearson M."/>
            <person name="Poon T.W."/>
            <person name="Priest M."/>
            <person name="Roberts A."/>
            <person name="Saif S."/>
            <person name="Shea T."/>
            <person name="Sisk P."/>
            <person name="Sykes S."/>
            <person name="Wortman J."/>
            <person name="Nusbaum C."/>
            <person name="Birren B."/>
        </authorList>
    </citation>
    <scope>NUCLEOTIDE SEQUENCE [LARGE SCALE GENOMIC DNA]</scope>
    <source>
        <strain evidence="11 12">CBS 101466</strain>
    </source>
</reference>
<evidence type="ECO:0000256" key="4">
    <source>
        <dbReference type="ARBA" id="ARBA00022955"/>
    </source>
</evidence>
<dbReference type="STRING" id="1220924.W2S758"/>
<dbReference type="Proteomes" id="UP000030752">
    <property type="component" value="Unassembled WGS sequence"/>
</dbReference>
<keyword evidence="6 7" id="KW-0413">Isomerase</keyword>
<keyword evidence="12" id="KW-1185">Reference proteome</keyword>
<dbReference type="GO" id="GO:0016104">
    <property type="term" value="P:triterpenoid biosynthetic process"/>
    <property type="evidence" value="ECO:0007669"/>
    <property type="project" value="InterPro"/>
</dbReference>
<feature type="region of interest" description="Disordered" evidence="8">
    <location>
        <begin position="1"/>
        <end position="48"/>
    </location>
</feature>
<evidence type="ECO:0000313" key="11">
    <source>
        <dbReference type="EMBL" id="ETN44517.1"/>
    </source>
</evidence>
<comment type="similarity">
    <text evidence="1 7">Belongs to the terpene cyclase/mutase family.</text>
</comment>
<evidence type="ECO:0000313" key="12">
    <source>
        <dbReference type="Proteomes" id="UP000030752"/>
    </source>
</evidence>
<dbReference type="RefSeq" id="XP_008713080.1">
    <property type="nucleotide sequence ID" value="XM_008714858.1"/>
</dbReference>
<evidence type="ECO:0000259" key="9">
    <source>
        <dbReference type="Pfam" id="PF13243"/>
    </source>
</evidence>
<dbReference type="Pfam" id="PF13243">
    <property type="entry name" value="SQHop_cyclase_C"/>
    <property type="match status" value="1"/>
</dbReference>
<evidence type="ECO:0000256" key="6">
    <source>
        <dbReference type="ARBA" id="ARBA00023235"/>
    </source>
</evidence>
<dbReference type="PANTHER" id="PTHR11764">
    <property type="entry name" value="TERPENE CYCLASE/MUTASE FAMILY MEMBER"/>
    <property type="match status" value="1"/>
</dbReference>
<dbReference type="EMBL" id="KB822714">
    <property type="protein sequence ID" value="ETN44517.1"/>
    <property type="molecule type" value="Genomic_DNA"/>
</dbReference>
<dbReference type="OrthoDB" id="21502at2759"/>
<proteinExistence type="inferred from homology"/>
<sequence length="760" mass="87950">MVSTRSSRRSAGDEANGISNGTPTRGFKQSNGHANGHPNGALNGTLRSFNEKTDRSRWRLLDEQGRHTWHYLETDEQVKEWPQTTADKFHLGLETGLPLLPRATKPSESVRNCLEFYSKLQLPAGHWACEYGGPHFLIPGIVFAWYATKTPISEPYRIEMKNYIFATQRKDGGWGLHTEGESSVFGTGMYYVVLRILEASEEDPRMIKARGLLHSMGGAVNGPHWLKFWFSVLGITSWDIVNPVPPELWLLPDWTPISPWRWWIHMRQVFLAMSFTWGQRWVMEETPLIRQLRQEVFTEPYESIDFAGHRNSISAFDNYHPKSWVLNLINLILIWIWYPLLCPASIKKRAQDWTWRLIQYEDANTDWADLAPVNAPMNTLACYIKEGPESFSFQRHLYRLHDYCWMNKDGMLVNGTNGVQVWDTAFTIQAVVEAGLAHNSRWQPMLETAQRYLETQQITSEVEDQEICYRQSRKGAWPFSTKVQGYTVSDCTAEGLRAILLLQKEEGYGQVLPEERIRWAVDLLLSMQNKHSGGFSSYEIQRGSERLELLNAAEVFGNIMVEYDYPECTTAVVTVLSLFQKHSDYRKDEIIRIKKEAVAYIKRAQRKDGSWYGNWGVCFTYCAMFALESLSSIGETYATSENARKGCQFLIDRQMEDGGWGESYLSSHERRWVDNERSQVVHTAWTCIALMYAEYPDKEPIKRGLTMIMKRQRQNGEWLQEAIEGVFNNSCMITYPNYKFYFPIKAFGMYMRRIGDEALL</sequence>
<dbReference type="Pfam" id="PF13249">
    <property type="entry name" value="SQHop_cyclase_N"/>
    <property type="match status" value="1"/>
</dbReference>
<gene>
    <name evidence="11" type="ORF">HMPREF1541_10187</name>
</gene>
<dbReference type="InParanoid" id="W2S758"/>